<dbReference type="GeneID" id="23613771"/>
<dbReference type="OrthoDB" id="10252102at2759"/>
<proteinExistence type="predicted"/>
<reference evidence="1 2" key="1">
    <citation type="journal article" date="2014" name="BMC Genomics">
        <title>Oil accumulation mechanisms of the oleaginous microalga Chlorella protothecoides revealed through its genome, transcriptomes, and proteomes.</title>
        <authorList>
            <person name="Gao C."/>
            <person name="Wang Y."/>
            <person name="Shen Y."/>
            <person name="Yan D."/>
            <person name="He X."/>
            <person name="Dai J."/>
            <person name="Wu Q."/>
        </authorList>
    </citation>
    <scope>NUCLEOTIDE SEQUENCE [LARGE SCALE GENOMIC DNA]</scope>
    <source>
        <strain evidence="1 2">0710</strain>
    </source>
</reference>
<dbReference type="KEGG" id="apro:F751_2380"/>
<dbReference type="GO" id="GO:0006888">
    <property type="term" value="P:endoplasmic reticulum to Golgi vesicle-mediated transport"/>
    <property type="evidence" value="ECO:0007669"/>
    <property type="project" value="InterPro"/>
</dbReference>
<dbReference type="AlphaFoldDB" id="A0A087SG09"/>
<dbReference type="GO" id="GO:0005737">
    <property type="term" value="C:cytoplasm"/>
    <property type="evidence" value="ECO:0007669"/>
    <property type="project" value="GOC"/>
</dbReference>
<dbReference type="SUPFAM" id="SSF64356">
    <property type="entry name" value="SNARE-like"/>
    <property type="match status" value="1"/>
</dbReference>
<dbReference type="EMBL" id="KL662109">
    <property type="protein sequence ID" value="KFM24663.1"/>
    <property type="molecule type" value="Genomic_DNA"/>
</dbReference>
<dbReference type="InterPro" id="IPR006722">
    <property type="entry name" value="Sedlin"/>
</dbReference>
<dbReference type="CDD" id="cd14825">
    <property type="entry name" value="TRAPPC2_sedlin"/>
    <property type="match status" value="1"/>
</dbReference>
<organism evidence="1 2">
    <name type="scientific">Auxenochlorella protothecoides</name>
    <name type="common">Green microalga</name>
    <name type="synonym">Chlorella protothecoides</name>
    <dbReference type="NCBI Taxonomy" id="3075"/>
    <lineage>
        <taxon>Eukaryota</taxon>
        <taxon>Viridiplantae</taxon>
        <taxon>Chlorophyta</taxon>
        <taxon>core chlorophytes</taxon>
        <taxon>Trebouxiophyceae</taxon>
        <taxon>Chlorellales</taxon>
        <taxon>Chlorellaceae</taxon>
        <taxon>Auxenochlorella</taxon>
    </lineage>
</organism>
<keyword evidence="2" id="KW-1185">Reference proteome</keyword>
<name>A0A087SG09_AUXPR</name>
<protein>
    <submittedName>
        <fullName evidence="1">Trafficking protein particle complex subunit 2</fullName>
    </submittedName>
</protein>
<dbReference type="Gene3D" id="3.30.450.70">
    <property type="match status" value="1"/>
</dbReference>
<sequence>MTSPVLHFVIVGQNDHPIFEADLSSKAGDASHREERPQYLYHFVLHAALDAVEEQEWAFPSMHLGVVDRFNNFQVSAYSTAAHIRFMLLHDGRSDDAIKSFFKDVHELYLKVMMNPFFTFSSKITSASFHQKLKQQARLYFR</sequence>
<dbReference type="STRING" id="3075.A0A087SG09"/>
<dbReference type="eggNOG" id="KOG3487">
    <property type="taxonomic scope" value="Eukaryota"/>
</dbReference>
<dbReference type="PANTHER" id="PTHR12403">
    <property type="entry name" value="TRAFFICKING PROTEIN PARTICLE COMPLEX SUBUNIT 2"/>
    <property type="match status" value="1"/>
</dbReference>
<evidence type="ECO:0000313" key="2">
    <source>
        <dbReference type="Proteomes" id="UP000028924"/>
    </source>
</evidence>
<gene>
    <name evidence="1" type="ORF">F751_2380</name>
</gene>
<evidence type="ECO:0000313" key="1">
    <source>
        <dbReference type="EMBL" id="KFM24663.1"/>
    </source>
</evidence>
<accession>A0A087SG09</accession>
<dbReference type="Proteomes" id="UP000028924">
    <property type="component" value="Unassembled WGS sequence"/>
</dbReference>
<dbReference type="RefSeq" id="XP_011397551.1">
    <property type="nucleotide sequence ID" value="XM_011399249.1"/>
</dbReference>
<dbReference type="Pfam" id="PF04628">
    <property type="entry name" value="Sedlin_N"/>
    <property type="match status" value="1"/>
</dbReference>
<dbReference type="InterPro" id="IPR011012">
    <property type="entry name" value="Longin-like_dom_sf"/>
</dbReference>